<dbReference type="AlphaFoldDB" id="A0A5J4TS66"/>
<proteinExistence type="predicted"/>
<evidence type="ECO:0000313" key="2">
    <source>
        <dbReference type="Proteomes" id="UP000324800"/>
    </source>
</evidence>
<name>A0A5J4TS66_9EUKA</name>
<accession>A0A5J4TS66</accession>
<dbReference type="SUPFAM" id="SSF56672">
    <property type="entry name" value="DNA/RNA polymerases"/>
    <property type="match status" value="1"/>
</dbReference>
<dbReference type="Proteomes" id="UP000324800">
    <property type="component" value="Unassembled WGS sequence"/>
</dbReference>
<protein>
    <submittedName>
        <fullName evidence="1">Uncharacterized protein</fullName>
    </submittedName>
</protein>
<dbReference type="OrthoDB" id="6932368at2759"/>
<gene>
    <name evidence="1" type="ORF">EZS28_044258</name>
</gene>
<feature type="non-terminal residue" evidence="1">
    <location>
        <position position="1"/>
    </location>
</feature>
<evidence type="ECO:0000313" key="1">
    <source>
        <dbReference type="EMBL" id="KAA6360215.1"/>
    </source>
</evidence>
<reference evidence="1 2" key="1">
    <citation type="submission" date="2019-03" db="EMBL/GenBank/DDBJ databases">
        <title>Single cell metagenomics reveals metabolic interactions within the superorganism composed of flagellate Streblomastix strix and complex community of Bacteroidetes bacteria on its surface.</title>
        <authorList>
            <person name="Treitli S.C."/>
            <person name="Kolisko M."/>
            <person name="Husnik F."/>
            <person name="Keeling P."/>
            <person name="Hampl V."/>
        </authorList>
    </citation>
    <scope>NUCLEOTIDE SEQUENCE [LARGE SCALE GENOMIC DNA]</scope>
    <source>
        <strain evidence="1">ST1C</strain>
    </source>
</reference>
<dbReference type="EMBL" id="SNRW01027250">
    <property type="protein sequence ID" value="KAA6360215.1"/>
    <property type="molecule type" value="Genomic_DNA"/>
</dbReference>
<dbReference type="InterPro" id="IPR043502">
    <property type="entry name" value="DNA/RNA_pol_sf"/>
</dbReference>
<sequence length="368" mass="42890">VGTILKEEGLGYARRSLESSAAIKQGMAMLINDAARNETDNIVRNMLKVFKTSLILVVDAQIERESRLNGVYKRPQIEDVLSQHTQERFKRKSGKQINIGRRRSFDPDKYGKGEYVGEILPQTLSNNQMDKMKLNNNNVENHLKKKCKIQQFIQESMYPPQMNLSNIDLQYLNHQIPLVDTTRIVSASPIGITIPNIRNQPDFTQQLFSDQQYQNSELPANIKSQFCQFNYAQTNWPIDRKLIHFLDVWKLIKADVLITRRIKAYWINKQASQIQELNMTVPNQRKSKQSELALRLLIQRELQEEIVDEVSFYQLKQINPCFAIPKKDKGKWRMITDCSLLNQHLLSSHFIMEDIQSLQQLLQAKDFI</sequence>
<organism evidence="1 2">
    <name type="scientific">Streblomastix strix</name>
    <dbReference type="NCBI Taxonomy" id="222440"/>
    <lineage>
        <taxon>Eukaryota</taxon>
        <taxon>Metamonada</taxon>
        <taxon>Preaxostyla</taxon>
        <taxon>Oxymonadida</taxon>
        <taxon>Streblomastigidae</taxon>
        <taxon>Streblomastix</taxon>
    </lineage>
</organism>
<comment type="caution">
    <text evidence="1">The sequence shown here is derived from an EMBL/GenBank/DDBJ whole genome shotgun (WGS) entry which is preliminary data.</text>
</comment>
<dbReference type="Gene3D" id="3.10.10.10">
    <property type="entry name" value="HIV Type 1 Reverse Transcriptase, subunit A, domain 1"/>
    <property type="match status" value="1"/>
</dbReference>